<dbReference type="KEGG" id="cphy:B5808_14035"/>
<evidence type="ECO:0000256" key="2">
    <source>
        <dbReference type="ARBA" id="ARBA00023315"/>
    </source>
</evidence>
<accession>A0A1X9LM01</accession>
<keyword evidence="1 3" id="KW-0808">Transferase</keyword>
<dbReference type="RefSeq" id="WP_085020352.1">
    <property type="nucleotide sequence ID" value="NZ_BMHD01000001.1"/>
</dbReference>
<name>A0A1X9LM01_9MICO</name>
<dbReference type="InterPro" id="IPR016181">
    <property type="entry name" value="Acyl_CoA_acyltransferase"/>
</dbReference>
<evidence type="ECO:0000313" key="4">
    <source>
        <dbReference type="Proteomes" id="UP000192775"/>
    </source>
</evidence>
<dbReference type="Gene3D" id="3.40.630.30">
    <property type="match status" value="1"/>
</dbReference>
<dbReference type="PROSITE" id="PS51186">
    <property type="entry name" value="GNAT"/>
    <property type="match status" value="1"/>
</dbReference>
<keyword evidence="2" id="KW-0012">Acyltransferase</keyword>
<gene>
    <name evidence="3" type="ORF">B5808_14035</name>
</gene>
<dbReference type="InterPro" id="IPR050832">
    <property type="entry name" value="Bact_Acetyltransf"/>
</dbReference>
<protein>
    <submittedName>
        <fullName evidence="3">GNAT family N-acetyltransferase</fullName>
    </submittedName>
</protein>
<dbReference type="Proteomes" id="UP000192775">
    <property type="component" value="Chromosome"/>
</dbReference>
<dbReference type="Pfam" id="PF00583">
    <property type="entry name" value="Acetyltransf_1"/>
    <property type="match status" value="1"/>
</dbReference>
<dbReference type="STRING" id="1619308.B5808_14035"/>
<dbReference type="InterPro" id="IPR000182">
    <property type="entry name" value="GNAT_dom"/>
</dbReference>
<sequence length="178" mass="19298">MVEVRRAVANDSAALARVAAATFPLACPPGSDPADIADFIAANLTEERFAEYLADPARVITVAEGEADRSEFAGYTMLVEGDPSDADVASALRLRPTIELSKVYVREQYHGAGVSRRLVDATIAAALDTTAKGVWLGVNDRNARAVRFYEKSGFERVGRKTFRLGSTLESDFVMERPL</sequence>
<reference evidence="3 4" key="1">
    <citation type="submission" date="2017-04" db="EMBL/GenBank/DDBJ databases">
        <authorList>
            <person name="Afonso C.L."/>
            <person name="Miller P.J."/>
            <person name="Scott M.A."/>
            <person name="Spackman E."/>
            <person name="Goraichik I."/>
            <person name="Dimitrov K.M."/>
            <person name="Suarez D.L."/>
            <person name="Swayne D.E."/>
        </authorList>
    </citation>
    <scope>NUCLEOTIDE SEQUENCE [LARGE SCALE GENOMIC DNA]</scope>
    <source>
        <strain evidence="4">XA(T)</strain>
    </source>
</reference>
<dbReference type="EMBL" id="CP020715">
    <property type="protein sequence ID" value="ARJ06214.1"/>
    <property type="molecule type" value="Genomic_DNA"/>
</dbReference>
<evidence type="ECO:0000313" key="3">
    <source>
        <dbReference type="EMBL" id="ARJ06214.1"/>
    </source>
</evidence>
<proteinExistence type="predicted"/>
<dbReference type="GO" id="GO:0016747">
    <property type="term" value="F:acyltransferase activity, transferring groups other than amino-acyl groups"/>
    <property type="evidence" value="ECO:0007669"/>
    <property type="project" value="InterPro"/>
</dbReference>
<organism evidence="3 4">
    <name type="scientific">Cnuibacter physcomitrellae</name>
    <dbReference type="NCBI Taxonomy" id="1619308"/>
    <lineage>
        <taxon>Bacteria</taxon>
        <taxon>Bacillati</taxon>
        <taxon>Actinomycetota</taxon>
        <taxon>Actinomycetes</taxon>
        <taxon>Micrococcales</taxon>
        <taxon>Microbacteriaceae</taxon>
        <taxon>Cnuibacter</taxon>
    </lineage>
</organism>
<dbReference type="PANTHER" id="PTHR43877">
    <property type="entry name" value="AMINOALKYLPHOSPHONATE N-ACETYLTRANSFERASE-RELATED-RELATED"/>
    <property type="match status" value="1"/>
</dbReference>
<dbReference type="CDD" id="cd04301">
    <property type="entry name" value="NAT_SF"/>
    <property type="match status" value="1"/>
</dbReference>
<dbReference type="AlphaFoldDB" id="A0A1X9LM01"/>
<keyword evidence="4" id="KW-1185">Reference proteome</keyword>
<evidence type="ECO:0000256" key="1">
    <source>
        <dbReference type="ARBA" id="ARBA00022679"/>
    </source>
</evidence>
<dbReference type="SUPFAM" id="SSF55729">
    <property type="entry name" value="Acyl-CoA N-acyltransferases (Nat)"/>
    <property type="match status" value="1"/>
</dbReference>